<dbReference type="Proteomes" id="UP000199076">
    <property type="component" value="Unassembled WGS sequence"/>
</dbReference>
<dbReference type="STRING" id="660518.SAMN05216218_12523"/>
<keyword evidence="3" id="KW-1185">Reference proteome</keyword>
<dbReference type="InterPro" id="IPR055959">
    <property type="entry name" value="DUF7537"/>
</dbReference>
<reference evidence="3" key="1">
    <citation type="submission" date="2016-10" db="EMBL/GenBank/DDBJ databases">
        <authorList>
            <person name="Varghese N."/>
            <person name="Submissions S."/>
        </authorList>
    </citation>
    <scope>NUCLEOTIDE SEQUENCE [LARGE SCALE GENOMIC DNA]</scope>
    <source>
        <strain evidence="3">IBRC-M 10760</strain>
    </source>
</reference>
<dbReference type="EMBL" id="FNBK01000025">
    <property type="protein sequence ID" value="SDG34141.1"/>
    <property type="molecule type" value="Genomic_DNA"/>
</dbReference>
<evidence type="ECO:0000256" key="1">
    <source>
        <dbReference type="SAM" id="MobiDB-lite"/>
    </source>
</evidence>
<evidence type="ECO:0000313" key="2">
    <source>
        <dbReference type="EMBL" id="SDG34141.1"/>
    </source>
</evidence>
<dbReference type="AlphaFoldDB" id="A0A1G7TG25"/>
<feature type="region of interest" description="Disordered" evidence="1">
    <location>
        <begin position="58"/>
        <end position="77"/>
    </location>
</feature>
<sequence>MPDFAPPAPYFTRRRYSDIEVAPFKTGGGVGTDVNRYAIALVSVFAVVALAGCGTPGGTGTPTQSPANQSDTTVDGPYDLPLNGTAIRERHRGVLTDAGSFSFRQDTVVRAAASGALLQYTNVSAQVDRSSGVYRLLENGTTTPPTAVYVDENGTAYLRERSAGQIAYDRQSGAGGNTDAYLYPEINRYIRGLNFSYEGTETTNGATVHVYAANGTDRLDPDEHGLTFLDPASLSALSAELRVAADGSLRSFRYDVTSGPRQNGRLRYVVDIEYAGVGSTTVREPSWLGEAKNVTSE</sequence>
<organism evidence="2 3">
    <name type="scientific">Halorientalis regularis</name>
    <dbReference type="NCBI Taxonomy" id="660518"/>
    <lineage>
        <taxon>Archaea</taxon>
        <taxon>Methanobacteriati</taxon>
        <taxon>Methanobacteriota</taxon>
        <taxon>Stenosarchaea group</taxon>
        <taxon>Halobacteria</taxon>
        <taxon>Halobacteriales</taxon>
        <taxon>Haloarculaceae</taxon>
        <taxon>Halorientalis</taxon>
    </lineage>
</organism>
<feature type="compositionally biased region" description="Polar residues" evidence="1">
    <location>
        <begin position="64"/>
        <end position="73"/>
    </location>
</feature>
<gene>
    <name evidence="2" type="ORF">SAMN05216218_12523</name>
</gene>
<proteinExistence type="predicted"/>
<evidence type="ECO:0000313" key="3">
    <source>
        <dbReference type="Proteomes" id="UP000199076"/>
    </source>
</evidence>
<protein>
    <submittedName>
        <fullName evidence="2">Uncharacterized protein</fullName>
    </submittedName>
</protein>
<accession>A0A1G7TG25</accession>
<dbReference type="Pfam" id="PF24381">
    <property type="entry name" value="DUF7537"/>
    <property type="match status" value="1"/>
</dbReference>
<name>A0A1G7TG25_9EURY</name>